<keyword evidence="3" id="KW-1185">Reference proteome</keyword>
<feature type="region of interest" description="Disordered" evidence="1">
    <location>
        <begin position="1"/>
        <end position="100"/>
    </location>
</feature>
<dbReference type="Proteomes" id="UP000593561">
    <property type="component" value="Unassembled WGS sequence"/>
</dbReference>
<evidence type="ECO:0000313" key="3">
    <source>
        <dbReference type="Proteomes" id="UP000593561"/>
    </source>
</evidence>
<dbReference type="EMBL" id="JABFAC010244575">
    <property type="protein sequence ID" value="MBA0636142.1"/>
    <property type="molecule type" value="Genomic_DNA"/>
</dbReference>
<dbReference type="AlphaFoldDB" id="A0A7J8TDB6"/>
<feature type="compositionally biased region" description="Low complexity" evidence="1">
    <location>
        <begin position="81"/>
        <end position="90"/>
    </location>
</feature>
<name>A0A7J8TDB6_GOSDV</name>
<accession>A0A7J8TDB6</accession>
<gene>
    <name evidence="2" type="ORF">Godav_029065</name>
</gene>
<evidence type="ECO:0000313" key="2">
    <source>
        <dbReference type="EMBL" id="MBA0636142.1"/>
    </source>
</evidence>
<feature type="compositionally biased region" description="Polar residues" evidence="1">
    <location>
        <begin position="26"/>
        <end position="47"/>
    </location>
</feature>
<organism evidence="2 3">
    <name type="scientific">Gossypium davidsonii</name>
    <name type="common">Davidson's cotton</name>
    <name type="synonym">Gossypium klotzschianum subsp. davidsonii</name>
    <dbReference type="NCBI Taxonomy" id="34287"/>
    <lineage>
        <taxon>Eukaryota</taxon>
        <taxon>Viridiplantae</taxon>
        <taxon>Streptophyta</taxon>
        <taxon>Embryophyta</taxon>
        <taxon>Tracheophyta</taxon>
        <taxon>Spermatophyta</taxon>
        <taxon>Magnoliopsida</taxon>
        <taxon>eudicotyledons</taxon>
        <taxon>Gunneridae</taxon>
        <taxon>Pentapetalae</taxon>
        <taxon>rosids</taxon>
        <taxon>malvids</taxon>
        <taxon>Malvales</taxon>
        <taxon>Malvaceae</taxon>
        <taxon>Malvoideae</taxon>
        <taxon>Gossypium</taxon>
    </lineage>
</organism>
<comment type="caution">
    <text evidence="2">The sequence shown here is derived from an EMBL/GenBank/DDBJ whole genome shotgun (WGS) entry which is preliminary data.</text>
</comment>
<proteinExistence type="predicted"/>
<evidence type="ECO:0000256" key="1">
    <source>
        <dbReference type="SAM" id="MobiDB-lite"/>
    </source>
</evidence>
<sequence length="100" mass="10997">MMPGAYPSPFIRPPMYRPPSHEGSQEGASGSFSFYQTPSPYGFQTPSALVMKTPPHSLFYQSSSSSQYRQPGPLPDEPESPSKQPQSPSKAGQRRNPTHN</sequence>
<reference evidence="2 3" key="1">
    <citation type="journal article" date="2019" name="Genome Biol. Evol.">
        <title>Insights into the evolution of the New World diploid cottons (Gossypium, subgenus Houzingenia) based on genome sequencing.</title>
        <authorList>
            <person name="Grover C.E."/>
            <person name="Arick M.A. 2nd"/>
            <person name="Thrash A."/>
            <person name="Conover J.L."/>
            <person name="Sanders W.S."/>
            <person name="Peterson D.G."/>
            <person name="Frelichowski J.E."/>
            <person name="Scheffler J.A."/>
            <person name="Scheffler B.E."/>
            <person name="Wendel J.F."/>
        </authorList>
    </citation>
    <scope>NUCLEOTIDE SEQUENCE [LARGE SCALE GENOMIC DNA]</scope>
    <source>
        <strain evidence="2">27</strain>
        <tissue evidence="2">Leaf</tissue>
    </source>
</reference>
<protein>
    <submittedName>
        <fullName evidence="2">Uncharacterized protein</fullName>
    </submittedName>
</protein>